<evidence type="ECO:0000313" key="2">
    <source>
        <dbReference type="Proteomes" id="UP001292094"/>
    </source>
</evidence>
<name>A0AAE1P254_9EUCA</name>
<dbReference type="AlphaFoldDB" id="A0AAE1P254"/>
<keyword evidence="2" id="KW-1185">Reference proteome</keyword>
<dbReference type="Proteomes" id="UP001292094">
    <property type="component" value="Unassembled WGS sequence"/>
</dbReference>
<proteinExistence type="predicted"/>
<dbReference type="EMBL" id="JAWZYT010003273">
    <property type="protein sequence ID" value="KAK4299287.1"/>
    <property type="molecule type" value="Genomic_DNA"/>
</dbReference>
<reference evidence="1" key="1">
    <citation type="submission" date="2023-11" db="EMBL/GenBank/DDBJ databases">
        <title>Genome assemblies of two species of porcelain crab, Petrolisthes cinctipes and Petrolisthes manimaculis (Anomura: Porcellanidae).</title>
        <authorList>
            <person name="Angst P."/>
        </authorList>
    </citation>
    <scope>NUCLEOTIDE SEQUENCE</scope>
    <source>
        <strain evidence="1">PB745_02</strain>
        <tissue evidence="1">Gill</tissue>
    </source>
</reference>
<evidence type="ECO:0000313" key="1">
    <source>
        <dbReference type="EMBL" id="KAK4299287.1"/>
    </source>
</evidence>
<comment type="caution">
    <text evidence="1">The sequence shown here is derived from an EMBL/GenBank/DDBJ whole genome shotgun (WGS) entry which is preliminary data.</text>
</comment>
<protein>
    <submittedName>
        <fullName evidence="1">Uncharacterized protein</fullName>
    </submittedName>
</protein>
<organism evidence="1 2">
    <name type="scientific">Petrolisthes manimaculis</name>
    <dbReference type="NCBI Taxonomy" id="1843537"/>
    <lineage>
        <taxon>Eukaryota</taxon>
        <taxon>Metazoa</taxon>
        <taxon>Ecdysozoa</taxon>
        <taxon>Arthropoda</taxon>
        <taxon>Crustacea</taxon>
        <taxon>Multicrustacea</taxon>
        <taxon>Malacostraca</taxon>
        <taxon>Eumalacostraca</taxon>
        <taxon>Eucarida</taxon>
        <taxon>Decapoda</taxon>
        <taxon>Pleocyemata</taxon>
        <taxon>Anomura</taxon>
        <taxon>Galatheoidea</taxon>
        <taxon>Porcellanidae</taxon>
        <taxon>Petrolisthes</taxon>
    </lineage>
</organism>
<sequence>MVHLGQNGLVAPISSPGRWPQPRFSLTWRFALAPDTWPLDCHAISPPWPLTSCKFFRPVMQCQHHPLTWFCPLAEAVSQGVALGATCERLGNG</sequence>
<gene>
    <name evidence="1" type="ORF">Pmani_028429</name>
</gene>
<accession>A0AAE1P254</accession>